<accession>A0A8J7DKF4</accession>
<evidence type="ECO:0000313" key="1">
    <source>
        <dbReference type="EMBL" id="MBE9076341.1"/>
    </source>
</evidence>
<dbReference type="RefSeq" id="WP_193905005.1">
    <property type="nucleotide sequence ID" value="NZ_JADEXG010000005.1"/>
</dbReference>
<dbReference type="EMBL" id="JADEXG010000005">
    <property type="protein sequence ID" value="MBE9076341.1"/>
    <property type="molecule type" value="Genomic_DNA"/>
</dbReference>
<name>A0A8J7DKF4_9CYAN</name>
<reference evidence="1" key="1">
    <citation type="submission" date="2020-10" db="EMBL/GenBank/DDBJ databases">
        <authorList>
            <person name="Castelo-Branco R."/>
            <person name="Eusebio N."/>
            <person name="Adriana R."/>
            <person name="Vieira A."/>
            <person name="Brugerolle De Fraissinette N."/>
            <person name="Rezende De Castro R."/>
            <person name="Schneider M.P."/>
            <person name="Vasconcelos V."/>
            <person name="Leao P.N."/>
        </authorList>
    </citation>
    <scope>NUCLEOTIDE SEQUENCE</scope>
    <source>
        <strain evidence="1">LEGE 07310</strain>
    </source>
</reference>
<dbReference type="AlphaFoldDB" id="A0A8J7DKF4"/>
<dbReference type="Proteomes" id="UP000636505">
    <property type="component" value="Unassembled WGS sequence"/>
</dbReference>
<keyword evidence="2" id="KW-1185">Reference proteome</keyword>
<proteinExistence type="predicted"/>
<comment type="caution">
    <text evidence="1">The sequence shown here is derived from an EMBL/GenBank/DDBJ whole genome shotgun (WGS) entry which is preliminary data.</text>
</comment>
<organism evidence="1 2">
    <name type="scientific">Vasconcelosia minhoensis LEGE 07310</name>
    <dbReference type="NCBI Taxonomy" id="915328"/>
    <lineage>
        <taxon>Bacteria</taxon>
        <taxon>Bacillati</taxon>
        <taxon>Cyanobacteriota</taxon>
        <taxon>Cyanophyceae</taxon>
        <taxon>Nodosilineales</taxon>
        <taxon>Cymatolegaceae</taxon>
        <taxon>Vasconcelosia</taxon>
        <taxon>Vasconcelosia minhoensis</taxon>
    </lineage>
</organism>
<gene>
    <name evidence="1" type="ORF">IQ241_03355</name>
</gene>
<evidence type="ECO:0000313" key="2">
    <source>
        <dbReference type="Proteomes" id="UP000636505"/>
    </source>
</evidence>
<protein>
    <submittedName>
        <fullName evidence="1">Uncharacterized protein</fullName>
    </submittedName>
</protein>
<sequence>MRHHGEAARFDRIEFIPTESTVAGRSSLGSTSSQVFTGLAQTEHSGLLGTEVGFSADAANTIS</sequence>